<dbReference type="InterPro" id="IPR014762">
    <property type="entry name" value="DNA_mismatch_repair_CS"/>
</dbReference>
<evidence type="ECO:0000256" key="1">
    <source>
        <dbReference type="ARBA" id="ARBA00006082"/>
    </source>
</evidence>
<keyword evidence="4 5" id="KW-0234">DNA repair</keyword>
<dbReference type="Pfam" id="PF01119">
    <property type="entry name" value="DNA_mis_repair"/>
    <property type="match status" value="1"/>
</dbReference>
<dbReference type="Gene3D" id="3.30.230.10">
    <property type="match status" value="1"/>
</dbReference>
<dbReference type="InterPro" id="IPR038973">
    <property type="entry name" value="MutL/Mlh/Pms-like"/>
</dbReference>
<dbReference type="SUPFAM" id="SSF54211">
    <property type="entry name" value="Ribosomal protein S5 domain 2-like"/>
    <property type="match status" value="1"/>
</dbReference>
<dbReference type="CDD" id="cd00782">
    <property type="entry name" value="MutL_Trans"/>
    <property type="match status" value="1"/>
</dbReference>
<protein>
    <recommendedName>
        <fullName evidence="2 5">DNA mismatch repair protein MutL</fullName>
    </recommendedName>
</protein>
<proteinExistence type="inferred from homology"/>
<dbReference type="InterPro" id="IPR002099">
    <property type="entry name" value="MutL/Mlh/PMS"/>
</dbReference>
<keyword evidence="3 5" id="KW-0227">DNA damage</keyword>
<gene>
    <name evidence="5 8" type="primary">mutL</name>
    <name evidence="8" type="ORF">ENS56_11005</name>
</gene>
<evidence type="ECO:0000256" key="3">
    <source>
        <dbReference type="ARBA" id="ARBA00022763"/>
    </source>
</evidence>
<dbReference type="InterPro" id="IPR042121">
    <property type="entry name" value="MutL_C_regsub"/>
</dbReference>
<dbReference type="SMART" id="SM01340">
    <property type="entry name" value="DNA_mis_repair"/>
    <property type="match status" value="1"/>
</dbReference>
<dbReference type="GO" id="GO:0032300">
    <property type="term" value="C:mismatch repair complex"/>
    <property type="evidence" value="ECO:0007669"/>
    <property type="project" value="InterPro"/>
</dbReference>
<comment type="function">
    <text evidence="5">This protein is involved in the repair of mismatches in DNA. It is required for dam-dependent methyl-directed DNA mismatch repair. May act as a 'molecular matchmaker', a protein that promotes the formation of a stable complex between two or more DNA-binding proteins in an ATP-dependent manner without itself being part of a final effector complex.</text>
</comment>
<sequence>MSGRIKILPENLANKIAAGEVVQRPESVVKELLENSIDAEAKNIEVIIKQAGKSLIQVCDDGIGMTEDDAILCIQKHATSKISSLSDLEAIKTLGFRGEALSSIAAVSQLEIKTQTSQQEIGTLIRIEKEGEILKEKISTNKGTCVSVKNLFYNTPARRKFLKSDATELKHIIDTFNRIALAHPEINFKFYNNDSMVYDYKSGKLEERISRVFADNMLDALIPVEERTEYLSLSGYIGKPSIFKKSKGEQYLFLNKRYVVNKHINHAVFTAFENILEKGDYPFFVLFMEIDPSKVDVNIHPSKLEVKFDDEKDVYNFVLAVIKKSIGSHDLVPAMSFAATETSDEKLSFNAYTPVGKNDFSDRPSFTKSYEIKRERITDEDIELVFGSLATNAIKKEHSDFFPSSTENELKQEYKLEHKPKSDVEETSFIIQLHNKYILSQIKSGLMIIDQHVAHERILYEKALMKLEANIPFSQHLLFPITIQFDPASYEILKELNPHLSKLGFQLKFSSKYYITIEGVPEDIKSGSEERILREFVEEFKTNQREKKLEEKDNIAKSYSCKTAIKAGDKLSESEMRLLIDQLFATSMPYVCPHGRPIVIKISLEEFDRRFGRT</sequence>
<evidence type="ECO:0000256" key="5">
    <source>
        <dbReference type="HAMAP-Rule" id="MF_00149"/>
    </source>
</evidence>
<dbReference type="NCBIfam" id="TIGR00585">
    <property type="entry name" value="mutl"/>
    <property type="match status" value="1"/>
</dbReference>
<dbReference type="InterPro" id="IPR020667">
    <property type="entry name" value="DNA_mismatch_repair_MutL"/>
</dbReference>
<dbReference type="FunFam" id="3.30.565.10:FF:000003">
    <property type="entry name" value="DNA mismatch repair endonuclease MutL"/>
    <property type="match status" value="1"/>
</dbReference>
<dbReference type="GO" id="GO:0030983">
    <property type="term" value="F:mismatched DNA binding"/>
    <property type="evidence" value="ECO:0007669"/>
    <property type="project" value="InterPro"/>
</dbReference>
<keyword evidence="8" id="KW-0255">Endonuclease</keyword>
<dbReference type="InterPro" id="IPR036890">
    <property type="entry name" value="HATPase_C_sf"/>
</dbReference>
<dbReference type="GO" id="GO:0004519">
    <property type="term" value="F:endonuclease activity"/>
    <property type="evidence" value="ECO:0007669"/>
    <property type="project" value="UniProtKB-KW"/>
</dbReference>
<evidence type="ECO:0000259" key="6">
    <source>
        <dbReference type="SMART" id="SM00853"/>
    </source>
</evidence>
<dbReference type="Gene3D" id="3.30.1540.20">
    <property type="entry name" value="MutL, C-terminal domain, dimerisation subdomain"/>
    <property type="match status" value="1"/>
</dbReference>
<organism evidence="8">
    <name type="scientific">Ignavibacterium album</name>
    <dbReference type="NCBI Taxonomy" id="591197"/>
    <lineage>
        <taxon>Bacteria</taxon>
        <taxon>Pseudomonadati</taxon>
        <taxon>Ignavibacteriota</taxon>
        <taxon>Ignavibacteria</taxon>
        <taxon>Ignavibacteriales</taxon>
        <taxon>Ignavibacteriaceae</taxon>
        <taxon>Ignavibacterium</taxon>
    </lineage>
</organism>
<dbReference type="GO" id="GO:0005524">
    <property type="term" value="F:ATP binding"/>
    <property type="evidence" value="ECO:0007669"/>
    <property type="project" value="InterPro"/>
</dbReference>
<feature type="domain" description="DNA mismatch repair protein S5" evidence="7">
    <location>
        <begin position="209"/>
        <end position="327"/>
    </location>
</feature>
<dbReference type="GO" id="GO:0140664">
    <property type="term" value="F:ATP-dependent DNA damage sensor activity"/>
    <property type="evidence" value="ECO:0007669"/>
    <property type="project" value="InterPro"/>
</dbReference>
<dbReference type="SUPFAM" id="SSF118116">
    <property type="entry name" value="DNA mismatch repair protein MutL"/>
    <property type="match status" value="1"/>
</dbReference>
<dbReference type="CDD" id="cd16926">
    <property type="entry name" value="HATPase_MutL-MLH-PMS-like"/>
    <property type="match status" value="1"/>
</dbReference>
<dbReference type="PANTHER" id="PTHR10073:SF12">
    <property type="entry name" value="DNA MISMATCH REPAIR PROTEIN MLH1"/>
    <property type="match status" value="1"/>
</dbReference>
<dbReference type="EMBL" id="DSVI01000018">
    <property type="protein sequence ID" value="HGT48556.1"/>
    <property type="molecule type" value="Genomic_DNA"/>
</dbReference>
<dbReference type="GO" id="GO:0016887">
    <property type="term" value="F:ATP hydrolysis activity"/>
    <property type="evidence" value="ECO:0007669"/>
    <property type="project" value="InterPro"/>
</dbReference>
<evidence type="ECO:0000259" key="7">
    <source>
        <dbReference type="SMART" id="SM01340"/>
    </source>
</evidence>
<dbReference type="HAMAP" id="MF_00149">
    <property type="entry name" value="DNA_mis_repair"/>
    <property type="match status" value="1"/>
</dbReference>
<dbReference type="PANTHER" id="PTHR10073">
    <property type="entry name" value="DNA MISMATCH REPAIR PROTEIN MLH, PMS, MUTL"/>
    <property type="match status" value="1"/>
</dbReference>
<accession>A0A832CYL7</accession>
<comment type="caution">
    <text evidence="8">The sequence shown here is derived from an EMBL/GenBank/DDBJ whole genome shotgun (WGS) entry which is preliminary data.</text>
</comment>
<feature type="domain" description="MutL C-terminal dimerisation" evidence="6">
    <location>
        <begin position="429"/>
        <end position="571"/>
    </location>
</feature>
<dbReference type="Pfam" id="PF08676">
    <property type="entry name" value="MutL_C"/>
    <property type="match status" value="1"/>
</dbReference>
<dbReference type="GO" id="GO:0006298">
    <property type="term" value="P:mismatch repair"/>
    <property type="evidence" value="ECO:0007669"/>
    <property type="project" value="UniProtKB-UniRule"/>
</dbReference>
<dbReference type="SMART" id="SM00853">
    <property type="entry name" value="MutL_C"/>
    <property type="match status" value="1"/>
</dbReference>
<dbReference type="InterPro" id="IPR037198">
    <property type="entry name" value="MutL_C_sf"/>
</dbReference>
<dbReference type="InterPro" id="IPR020568">
    <property type="entry name" value="Ribosomal_Su5_D2-typ_SF"/>
</dbReference>
<comment type="similarity">
    <text evidence="1 5">Belongs to the DNA mismatch repair MutL/HexB family.</text>
</comment>
<dbReference type="Pfam" id="PF13589">
    <property type="entry name" value="HATPase_c_3"/>
    <property type="match status" value="1"/>
</dbReference>
<dbReference type="InterPro" id="IPR014721">
    <property type="entry name" value="Ribsml_uS5_D2-typ_fold_subgr"/>
</dbReference>
<dbReference type="Gene3D" id="3.30.1370.100">
    <property type="entry name" value="MutL, C-terminal domain, regulatory subdomain"/>
    <property type="match status" value="1"/>
</dbReference>
<dbReference type="InterPro" id="IPR013507">
    <property type="entry name" value="DNA_mismatch_S5_2-like"/>
</dbReference>
<evidence type="ECO:0000256" key="4">
    <source>
        <dbReference type="ARBA" id="ARBA00023204"/>
    </source>
</evidence>
<dbReference type="InterPro" id="IPR042120">
    <property type="entry name" value="MutL_C_dimsub"/>
</dbReference>
<evidence type="ECO:0000256" key="2">
    <source>
        <dbReference type="ARBA" id="ARBA00021975"/>
    </source>
</evidence>
<dbReference type="AlphaFoldDB" id="A0A832CYL7"/>
<name>A0A832CYL7_9BACT</name>
<evidence type="ECO:0000313" key="8">
    <source>
        <dbReference type="EMBL" id="HGT48556.1"/>
    </source>
</evidence>
<dbReference type="Gene3D" id="3.30.565.10">
    <property type="entry name" value="Histidine kinase-like ATPase, C-terminal domain"/>
    <property type="match status" value="1"/>
</dbReference>
<keyword evidence="8" id="KW-0378">Hydrolase</keyword>
<dbReference type="InterPro" id="IPR014790">
    <property type="entry name" value="MutL_C"/>
</dbReference>
<keyword evidence="8" id="KW-0540">Nuclease</keyword>
<reference evidence="8" key="1">
    <citation type="journal article" date="2020" name="mSystems">
        <title>Genome- and Community-Level Interaction Insights into Carbon Utilization and Element Cycling Functions of Hydrothermarchaeota in Hydrothermal Sediment.</title>
        <authorList>
            <person name="Zhou Z."/>
            <person name="Liu Y."/>
            <person name="Xu W."/>
            <person name="Pan J."/>
            <person name="Luo Z.H."/>
            <person name="Li M."/>
        </authorList>
    </citation>
    <scope>NUCLEOTIDE SEQUENCE [LARGE SCALE GENOMIC DNA]</scope>
    <source>
        <strain evidence="8">SpSt-500</strain>
    </source>
</reference>
<dbReference type="SUPFAM" id="SSF55874">
    <property type="entry name" value="ATPase domain of HSP90 chaperone/DNA topoisomerase II/histidine kinase"/>
    <property type="match status" value="1"/>
</dbReference>
<dbReference type="PROSITE" id="PS00058">
    <property type="entry name" value="DNA_MISMATCH_REPAIR_1"/>
    <property type="match status" value="1"/>
</dbReference>